<name>A0AAD9ITM3_9ANNE</name>
<evidence type="ECO:0000256" key="2">
    <source>
        <dbReference type="SAM" id="Phobius"/>
    </source>
</evidence>
<accession>A0AAD9ITM3</accession>
<dbReference type="AlphaFoldDB" id="A0AAD9ITM3"/>
<keyword evidence="2" id="KW-0472">Membrane</keyword>
<sequence>MPTFAWLRLNAPSSVQQEHPAEWDMSTIAMTGFNSLNGLIAKSGQTVAGAAVRTSGEVNPRSIQTPIRRTGLFILIASIFFMTQLMQVEGLKPTNIGWAAWLALSSAIVIIFQHGIISLFFYVLKRPNLEHPSSGDRTHDDDVYTSEGIDDKELERIQNWILEQGRGVDNPSFESDCPSNGRRQRSPQD</sequence>
<keyword evidence="2" id="KW-0812">Transmembrane</keyword>
<feature type="region of interest" description="Disordered" evidence="1">
    <location>
        <begin position="131"/>
        <end position="150"/>
    </location>
</feature>
<keyword evidence="2" id="KW-1133">Transmembrane helix</keyword>
<organism evidence="3 4">
    <name type="scientific">Paralvinella palmiformis</name>
    <dbReference type="NCBI Taxonomy" id="53620"/>
    <lineage>
        <taxon>Eukaryota</taxon>
        <taxon>Metazoa</taxon>
        <taxon>Spiralia</taxon>
        <taxon>Lophotrochozoa</taxon>
        <taxon>Annelida</taxon>
        <taxon>Polychaeta</taxon>
        <taxon>Sedentaria</taxon>
        <taxon>Canalipalpata</taxon>
        <taxon>Terebellida</taxon>
        <taxon>Terebelliformia</taxon>
        <taxon>Alvinellidae</taxon>
        <taxon>Paralvinella</taxon>
    </lineage>
</organism>
<feature type="transmembrane region" description="Helical" evidence="2">
    <location>
        <begin position="70"/>
        <end position="86"/>
    </location>
</feature>
<feature type="compositionally biased region" description="Basic and acidic residues" evidence="1">
    <location>
        <begin position="131"/>
        <end position="142"/>
    </location>
</feature>
<protein>
    <submittedName>
        <fullName evidence="3">Uncharacterized protein</fullName>
    </submittedName>
</protein>
<gene>
    <name evidence="3" type="ORF">LSH36_1337g00005</name>
</gene>
<evidence type="ECO:0000313" key="3">
    <source>
        <dbReference type="EMBL" id="KAK2140494.1"/>
    </source>
</evidence>
<evidence type="ECO:0000256" key="1">
    <source>
        <dbReference type="SAM" id="MobiDB-lite"/>
    </source>
</evidence>
<evidence type="ECO:0000313" key="4">
    <source>
        <dbReference type="Proteomes" id="UP001208570"/>
    </source>
</evidence>
<feature type="region of interest" description="Disordered" evidence="1">
    <location>
        <begin position="163"/>
        <end position="189"/>
    </location>
</feature>
<feature type="transmembrane region" description="Helical" evidence="2">
    <location>
        <begin position="98"/>
        <end position="124"/>
    </location>
</feature>
<dbReference type="EMBL" id="JAODUP010001336">
    <property type="protein sequence ID" value="KAK2140494.1"/>
    <property type="molecule type" value="Genomic_DNA"/>
</dbReference>
<dbReference type="Proteomes" id="UP001208570">
    <property type="component" value="Unassembled WGS sequence"/>
</dbReference>
<reference evidence="3" key="1">
    <citation type="journal article" date="2023" name="Mol. Biol. Evol.">
        <title>Third-Generation Sequencing Reveals the Adaptive Role of the Epigenome in Three Deep-Sea Polychaetes.</title>
        <authorList>
            <person name="Perez M."/>
            <person name="Aroh O."/>
            <person name="Sun Y."/>
            <person name="Lan Y."/>
            <person name="Juniper S.K."/>
            <person name="Young C.R."/>
            <person name="Angers B."/>
            <person name="Qian P.Y."/>
        </authorList>
    </citation>
    <scope>NUCLEOTIDE SEQUENCE</scope>
    <source>
        <strain evidence="3">P08H-3</strain>
    </source>
</reference>
<proteinExistence type="predicted"/>
<keyword evidence="4" id="KW-1185">Reference proteome</keyword>
<comment type="caution">
    <text evidence="3">The sequence shown here is derived from an EMBL/GenBank/DDBJ whole genome shotgun (WGS) entry which is preliminary data.</text>
</comment>